<proteinExistence type="predicted"/>
<accession>A0A3P3XPR5</accession>
<dbReference type="EMBL" id="FWDO01000004">
    <property type="protein sequence ID" value="SLM18278.1"/>
    <property type="molecule type" value="Genomic_DNA"/>
</dbReference>
<name>A0A3P3XPR5_9SPIR</name>
<dbReference type="AlphaFoldDB" id="A0A3P3XPR5"/>
<reference evidence="1" key="1">
    <citation type="submission" date="2017-02" db="EMBL/GenBank/DDBJ databases">
        <authorList>
            <person name="Regsiter A."/>
            <person name="William W."/>
        </authorList>
    </citation>
    <scope>NUCLEOTIDE SEQUENCE</scope>
    <source>
        <strain evidence="1">BdmA 4</strain>
    </source>
</reference>
<sequence length="42" mass="4558">MNESWMLIDTIRVLGTPKAQPRVKAFVRGGHASVYTPSTANG</sequence>
<evidence type="ECO:0000313" key="1">
    <source>
        <dbReference type="EMBL" id="SLM18278.1"/>
    </source>
</evidence>
<gene>
    <name evidence="1" type="ORF">SPIRO4BDMA_40850</name>
</gene>
<organism evidence="1">
    <name type="scientific">uncultured spirochete</name>
    <dbReference type="NCBI Taxonomy" id="156406"/>
    <lineage>
        <taxon>Bacteria</taxon>
        <taxon>Pseudomonadati</taxon>
        <taxon>Spirochaetota</taxon>
        <taxon>Spirochaetia</taxon>
        <taxon>Spirochaetales</taxon>
        <taxon>environmental samples</taxon>
    </lineage>
</organism>
<protein>
    <submittedName>
        <fullName evidence="1">Uncharacterized protein</fullName>
    </submittedName>
</protein>